<keyword evidence="2" id="KW-1185">Reference proteome</keyword>
<reference evidence="1" key="1">
    <citation type="submission" date="2022-10" db="EMBL/GenBank/DDBJ databases">
        <title>Complete Genome of Trichothecium roseum strain YXFP-22015, a Plant Pathogen Isolated from Citrus.</title>
        <authorList>
            <person name="Wang Y."/>
            <person name="Zhu L."/>
        </authorList>
    </citation>
    <scope>NUCLEOTIDE SEQUENCE</scope>
    <source>
        <strain evidence="1">YXFP-22015</strain>
    </source>
</reference>
<dbReference type="EMBL" id="CM047946">
    <property type="protein sequence ID" value="KAI9897658.1"/>
    <property type="molecule type" value="Genomic_DNA"/>
</dbReference>
<name>A0ACC0UUA0_9HYPO</name>
<gene>
    <name evidence="1" type="ORF">N3K66_007514</name>
</gene>
<accession>A0ACC0UUA0</accession>
<organism evidence="1 2">
    <name type="scientific">Trichothecium roseum</name>
    <dbReference type="NCBI Taxonomy" id="47278"/>
    <lineage>
        <taxon>Eukaryota</taxon>
        <taxon>Fungi</taxon>
        <taxon>Dikarya</taxon>
        <taxon>Ascomycota</taxon>
        <taxon>Pezizomycotina</taxon>
        <taxon>Sordariomycetes</taxon>
        <taxon>Hypocreomycetidae</taxon>
        <taxon>Hypocreales</taxon>
        <taxon>Hypocreales incertae sedis</taxon>
        <taxon>Trichothecium</taxon>
    </lineage>
</organism>
<proteinExistence type="predicted"/>
<comment type="caution">
    <text evidence="1">The sequence shown here is derived from an EMBL/GenBank/DDBJ whole genome shotgun (WGS) entry which is preliminary data.</text>
</comment>
<evidence type="ECO:0000313" key="1">
    <source>
        <dbReference type="EMBL" id="KAI9897658.1"/>
    </source>
</evidence>
<sequence length="599" mass="66913">MDIESMLNADLEELTGESSASIYTPKSSFDDPRSEEASQEAPYEPPEHVEQAGGEEPQEQATAETPRDSRSHDFERDSARVETPDKEEESHSVGDNYPTTVDQGCQTDQLETEYTTTDPGTVQDSHAPTSDSTLKYEPHKSDPGAPSTTGGNTDENEQSSSIEPSLKEQAKEAKSLAVRLEEAASVSAGASDEDVESGQAVSDEPRRCLNETDDNNNDDSSSSSKSQRYQRRHESGHVGVSYPENAHPFDEWRLFSDFTTCTTFVAPACDALVLAKANPSTDQIAKELAMHVLAYVKFESTYIHVRVPRPFHFQEDSGRSCSFPRLLQMVKEELRIKNPKVLFMERIPQMNTARFNSLKLCLDEFIRASGVSADDWAQELMIHPYLGVSYHKRYTLGVDVKLNWMSLVALGPDVISIARNMGHALAMLHYSAQLDGRGIKFVLSDLPPMTTTSPRPVNGTYEVFNNAPRDARHFFLFAGGDLWLFNFRRCQPITLDAIGVGKAFMAYQDSSRVYFPRPAALTSAPHEREMWVAFSIGYHTFACMILAGTPYTSLPNQFLERIASNSAMQPVFTDWKKTMDEVEEEWFIKTKPGKEEGSN</sequence>
<dbReference type="Proteomes" id="UP001163324">
    <property type="component" value="Chromosome 7"/>
</dbReference>
<protein>
    <submittedName>
        <fullName evidence="1">Uncharacterized protein</fullName>
    </submittedName>
</protein>
<evidence type="ECO:0000313" key="2">
    <source>
        <dbReference type="Proteomes" id="UP001163324"/>
    </source>
</evidence>